<dbReference type="EnsemblMetazoa" id="XM_016985894">
    <property type="protein sequence ID" value="XP_016841383"/>
    <property type="gene ID" value="GeneID_100187708rk1"/>
</dbReference>
<proteinExistence type="predicted"/>
<accession>A0A7M7IQH4</accession>
<dbReference type="InterPro" id="IPR027417">
    <property type="entry name" value="P-loop_NTPase"/>
</dbReference>
<dbReference type="FunCoup" id="A0A7M7IQH4">
    <property type="interactions" value="110"/>
</dbReference>
<protein>
    <recommendedName>
        <fullName evidence="1">Phosphoribulokinase/uridine kinase domain-containing protein</fullName>
    </recommendedName>
</protein>
<dbReference type="KEGG" id="nvi:100187708"/>
<sequence length="194" mass="22629">MKWLIIGISGPTCSGKTSVAKKVHENIKGSILINQDAYFLTEDDPRHVLIPELNHFNWEILSSLDMSKMYSDIKNIIETSNEDIRNGESDEKLKFLIIEGFLLYNYKPIADLCDKKYFIDIDKKVCWDRRKNRVYNPPDVPGYFDKVVWPEYLRHKQEISSNKNLNETTTFLDGTKPINELSDEVIDEIKHCLN</sequence>
<dbReference type="AlphaFoldDB" id="A0A7M7IQH4"/>
<dbReference type="SUPFAM" id="SSF52540">
    <property type="entry name" value="P-loop containing nucleoside triphosphate hydrolases"/>
    <property type="match status" value="1"/>
</dbReference>
<dbReference type="GO" id="GO:0005524">
    <property type="term" value="F:ATP binding"/>
    <property type="evidence" value="ECO:0007669"/>
    <property type="project" value="InterPro"/>
</dbReference>
<organism evidence="2 3">
    <name type="scientific">Nasonia vitripennis</name>
    <name type="common">Parasitic wasp</name>
    <dbReference type="NCBI Taxonomy" id="7425"/>
    <lineage>
        <taxon>Eukaryota</taxon>
        <taxon>Metazoa</taxon>
        <taxon>Ecdysozoa</taxon>
        <taxon>Arthropoda</taxon>
        <taxon>Hexapoda</taxon>
        <taxon>Insecta</taxon>
        <taxon>Pterygota</taxon>
        <taxon>Neoptera</taxon>
        <taxon>Endopterygota</taxon>
        <taxon>Hymenoptera</taxon>
        <taxon>Apocrita</taxon>
        <taxon>Proctotrupomorpha</taxon>
        <taxon>Chalcidoidea</taxon>
        <taxon>Pteromalidae</taxon>
        <taxon>Pteromalinae</taxon>
        <taxon>Nasonia</taxon>
    </lineage>
</organism>
<reference evidence="2" key="1">
    <citation type="submission" date="2021-01" db="UniProtKB">
        <authorList>
            <consortium name="EnsemblMetazoa"/>
        </authorList>
    </citation>
    <scope>IDENTIFICATION</scope>
</reference>
<dbReference type="InParanoid" id="A0A7M7IQH4"/>
<dbReference type="PANTHER" id="PTHR10285">
    <property type="entry name" value="URIDINE KINASE"/>
    <property type="match status" value="1"/>
</dbReference>
<feature type="domain" description="Phosphoribulokinase/uridine kinase" evidence="1">
    <location>
        <begin position="5"/>
        <end position="133"/>
    </location>
</feature>
<dbReference type="OrthoDB" id="6493910at2759"/>
<evidence type="ECO:0000313" key="3">
    <source>
        <dbReference type="Proteomes" id="UP000002358"/>
    </source>
</evidence>
<evidence type="ECO:0000313" key="2">
    <source>
        <dbReference type="EnsemblMetazoa" id="XP_016841383"/>
    </source>
</evidence>
<keyword evidence="3" id="KW-1185">Reference proteome</keyword>
<dbReference type="Pfam" id="PF00485">
    <property type="entry name" value="PRK"/>
    <property type="match status" value="1"/>
</dbReference>
<gene>
    <name evidence="2" type="primary">100187708</name>
</gene>
<dbReference type="InterPro" id="IPR006083">
    <property type="entry name" value="PRK/URK"/>
</dbReference>
<dbReference type="Gene3D" id="3.40.50.300">
    <property type="entry name" value="P-loop containing nucleotide triphosphate hydrolases"/>
    <property type="match status" value="1"/>
</dbReference>
<dbReference type="OMA" id="YDPPDPP"/>
<dbReference type="Proteomes" id="UP000002358">
    <property type="component" value="Chromosome 1"/>
</dbReference>
<dbReference type="GO" id="GO:0016301">
    <property type="term" value="F:kinase activity"/>
    <property type="evidence" value="ECO:0007669"/>
    <property type="project" value="InterPro"/>
</dbReference>
<name>A0A7M7IQH4_NASVI</name>
<dbReference type="EnsemblMetazoa" id="GeneID_100187708M_001134370">
    <property type="protein sequence ID" value="NP_001127842"/>
    <property type="gene ID" value="GeneID_100187708rk1"/>
</dbReference>
<evidence type="ECO:0000259" key="1">
    <source>
        <dbReference type="Pfam" id="PF00485"/>
    </source>
</evidence>
<dbReference type="SMR" id="A0A7M7IQH4"/>